<dbReference type="GO" id="GO:0016887">
    <property type="term" value="F:ATP hydrolysis activity"/>
    <property type="evidence" value="ECO:0007669"/>
    <property type="project" value="TreeGrafter"/>
</dbReference>
<evidence type="ECO:0000256" key="2">
    <source>
        <dbReference type="ARBA" id="ARBA00022741"/>
    </source>
</evidence>
<evidence type="ECO:0000313" key="7">
    <source>
        <dbReference type="Proteomes" id="UP000230505"/>
    </source>
</evidence>
<comment type="similarity">
    <text evidence="1">Belongs to the GSP E family.</text>
</comment>
<dbReference type="Pfam" id="PF00437">
    <property type="entry name" value="T2SSE"/>
    <property type="match status" value="1"/>
</dbReference>
<protein>
    <recommendedName>
        <fullName evidence="5">Bacterial type II secretion system protein E domain-containing protein</fullName>
    </recommendedName>
</protein>
<dbReference type="EMBL" id="PFHV01000059">
    <property type="protein sequence ID" value="PIX03094.1"/>
    <property type="molecule type" value="Genomic_DNA"/>
</dbReference>
<evidence type="ECO:0000259" key="5">
    <source>
        <dbReference type="PROSITE" id="PS00662"/>
    </source>
</evidence>
<feature type="non-terminal residue" evidence="6">
    <location>
        <position position="405"/>
    </location>
</feature>
<organism evidence="6 7">
    <name type="scientific">bacterium (Candidatus Gribaldobacteria) CG_4_8_14_3_um_filter_42_11</name>
    <dbReference type="NCBI Taxonomy" id="2014267"/>
    <lineage>
        <taxon>Bacteria</taxon>
        <taxon>Candidatus Gribaldobacteria</taxon>
    </lineage>
</organism>
<evidence type="ECO:0000256" key="4">
    <source>
        <dbReference type="SAM" id="Coils"/>
    </source>
</evidence>
<gene>
    <name evidence="6" type="ORF">COZ78_02200</name>
</gene>
<dbReference type="Pfam" id="PF05157">
    <property type="entry name" value="MshEN"/>
    <property type="match status" value="1"/>
</dbReference>
<reference evidence="7" key="1">
    <citation type="submission" date="2017-09" db="EMBL/GenBank/DDBJ databases">
        <title>Depth-based differentiation of microbial function through sediment-hosted aquifers and enrichment of novel symbionts in the deep terrestrial subsurface.</title>
        <authorList>
            <person name="Probst A.J."/>
            <person name="Ladd B."/>
            <person name="Jarett J.K."/>
            <person name="Geller-Mcgrath D.E."/>
            <person name="Sieber C.M.K."/>
            <person name="Emerson J.B."/>
            <person name="Anantharaman K."/>
            <person name="Thomas B.C."/>
            <person name="Malmstrom R."/>
            <person name="Stieglmeier M."/>
            <person name="Klingl A."/>
            <person name="Woyke T."/>
            <person name="Ryan C.M."/>
            <person name="Banfield J.F."/>
        </authorList>
    </citation>
    <scope>NUCLEOTIDE SEQUENCE [LARGE SCALE GENOMIC DNA]</scope>
</reference>
<evidence type="ECO:0000313" key="6">
    <source>
        <dbReference type="EMBL" id="PIX03094.1"/>
    </source>
</evidence>
<accession>A0A2M7IY98</accession>
<dbReference type="GO" id="GO:0005524">
    <property type="term" value="F:ATP binding"/>
    <property type="evidence" value="ECO:0007669"/>
    <property type="project" value="UniProtKB-KW"/>
</dbReference>
<keyword evidence="2" id="KW-0547">Nucleotide-binding</keyword>
<dbReference type="InterPro" id="IPR001482">
    <property type="entry name" value="T2SS/T4SS_dom"/>
</dbReference>
<dbReference type="PANTHER" id="PTHR30258:SF1">
    <property type="entry name" value="PROTEIN TRANSPORT PROTEIN HOFB HOMOLOG"/>
    <property type="match status" value="1"/>
</dbReference>
<proteinExistence type="inferred from homology"/>
<feature type="coiled-coil region" evidence="4">
    <location>
        <begin position="143"/>
        <end position="175"/>
    </location>
</feature>
<feature type="domain" description="Bacterial type II secretion system protein E" evidence="5">
    <location>
        <begin position="384"/>
        <end position="398"/>
    </location>
</feature>
<evidence type="ECO:0000256" key="3">
    <source>
        <dbReference type="ARBA" id="ARBA00022840"/>
    </source>
</evidence>
<keyword evidence="4" id="KW-0175">Coiled coil</keyword>
<evidence type="ECO:0000256" key="1">
    <source>
        <dbReference type="ARBA" id="ARBA00006611"/>
    </source>
</evidence>
<dbReference type="InterPro" id="IPR027417">
    <property type="entry name" value="P-loop_NTPase"/>
</dbReference>
<dbReference type="PROSITE" id="PS00662">
    <property type="entry name" value="T2SP_E"/>
    <property type="match status" value="1"/>
</dbReference>
<keyword evidence="3" id="KW-0067">ATP-binding</keyword>
<dbReference type="SUPFAM" id="SSF160246">
    <property type="entry name" value="EspE N-terminal domain-like"/>
    <property type="match status" value="1"/>
</dbReference>
<comment type="caution">
    <text evidence="6">The sequence shown here is derived from an EMBL/GenBank/DDBJ whole genome shotgun (WGS) entry which is preliminary data.</text>
</comment>
<dbReference type="Proteomes" id="UP000230505">
    <property type="component" value="Unassembled WGS sequence"/>
</dbReference>
<dbReference type="GO" id="GO:0005886">
    <property type="term" value="C:plasma membrane"/>
    <property type="evidence" value="ECO:0007669"/>
    <property type="project" value="TreeGrafter"/>
</dbReference>
<dbReference type="Gene3D" id="3.40.50.300">
    <property type="entry name" value="P-loop containing nucleotide triphosphate hydrolases"/>
    <property type="match status" value="1"/>
</dbReference>
<dbReference type="SUPFAM" id="SSF52540">
    <property type="entry name" value="P-loop containing nucleoside triphosphate hydrolases"/>
    <property type="match status" value="1"/>
</dbReference>
<name>A0A2M7IY98_9BACT</name>
<dbReference type="InterPro" id="IPR007831">
    <property type="entry name" value="T2SS_GspE_N"/>
</dbReference>
<dbReference type="PANTHER" id="PTHR30258">
    <property type="entry name" value="TYPE II SECRETION SYSTEM PROTEIN GSPE-RELATED"/>
    <property type="match status" value="1"/>
</dbReference>
<sequence length="405" mass="44973">MNNKSAELISLLIKNKAVDQVELEKIRELPEFSDRPEEALISQDLVDAEVLAETKAKVYKLSYKNLLDFKIPDQVLNLIPLEVAENYQIICFEIGGGKMKFGMVDPENFKAIEAMDFLAKEEKLTPEISLISVASLANALRHYKTLSKEVSKALKSKAEEEAQEQAGKKIKAEEVEEITKSAPVSKIVSVIIRHAVEGRASDIHIEPMAKESRVRYRIDGILHTSLVLPKSVHSAIIGRIKVLADLKLDETRMPQDGRIRVSIDDKDIDLRISVLPLLDDEKVVMRILDVTRGAPTLEDLGFMGPGLKVIKKNLKMTDGLFLITGPTGSGKSTTLFSVLTSLNEEGINISTLEDPVEYFIKGVNQSQVRPEIGFTFASGLRSLLRQDPDIIMVGEIRDNETAELG</sequence>
<dbReference type="AlphaFoldDB" id="A0A2M7IY98"/>
<dbReference type="Gene3D" id="3.30.450.90">
    <property type="match status" value="1"/>
</dbReference>
<dbReference type="InterPro" id="IPR037257">
    <property type="entry name" value="T2SS_E_N_sf"/>
</dbReference>